<dbReference type="PANTHER" id="PTHR30468">
    <property type="entry name" value="ALPHA-KETOGLUTARATE-DEPENDENT SULFONATE DIOXYGENASE"/>
    <property type="match status" value="1"/>
</dbReference>
<protein>
    <recommendedName>
        <fullName evidence="6">TauD/TfdA-like domain-containing protein</fullName>
    </recommendedName>
</protein>
<dbReference type="Gene3D" id="3.60.130.10">
    <property type="entry name" value="Clavaminate synthase-like"/>
    <property type="match status" value="2"/>
</dbReference>
<evidence type="ECO:0000256" key="4">
    <source>
        <dbReference type="ARBA" id="ARBA00023002"/>
    </source>
</evidence>
<dbReference type="SUPFAM" id="SSF51197">
    <property type="entry name" value="Clavaminate synthase-like"/>
    <property type="match status" value="1"/>
</dbReference>
<comment type="similarity">
    <text evidence="1">Belongs to the TfdA dioxygenase family.</text>
</comment>
<keyword evidence="8" id="KW-1185">Reference proteome</keyword>
<dbReference type="InterPro" id="IPR003819">
    <property type="entry name" value="TauD/TfdA-like"/>
</dbReference>
<dbReference type="EMBL" id="JABBWK010000030">
    <property type="protein sequence ID" value="KAG1899830.1"/>
    <property type="molecule type" value="Genomic_DNA"/>
</dbReference>
<keyword evidence="5" id="KW-0408">Iron</keyword>
<dbReference type="RefSeq" id="XP_041225406.1">
    <property type="nucleotide sequence ID" value="XM_041369583.1"/>
</dbReference>
<evidence type="ECO:0000313" key="8">
    <source>
        <dbReference type="Proteomes" id="UP001195769"/>
    </source>
</evidence>
<reference evidence="7" key="1">
    <citation type="journal article" date="2020" name="New Phytol.">
        <title>Comparative genomics reveals dynamic genome evolution in host specialist ectomycorrhizal fungi.</title>
        <authorList>
            <person name="Lofgren L.A."/>
            <person name="Nguyen N.H."/>
            <person name="Vilgalys R."/>
            <person name="Ruytinx J."/>
            <person name="Liao H.L."/>
            <person name="Branco S."/>
            <person name="Kuo A."/>
            <person name="LaButti K."/>
            <person name="Lipzen A."/>
            <person name="Andreopoulos W."/>
            <person name="Pangilinan J."/>
            <person name="Riley R."/>
            <person name="Hundley H."/>
            <person name="Na H."/>
            <person name="Barry K."/>
            <person name="Grigoriev I.V."/>
            <person name="Stajich J.E."/>
            <person name="Kennedy P.G."/>
        </authorList>
    </citation>
    <scope>NUCLEOTIDE SEQUENCE</scope>
    <source>
        <strain evidence="7">FC203</strain>
    </source>
</reference>
<keyword evidence="3" id="KW-0223">Dioxygenase</keyword>
<keyword evidence="4" id="KW-0560">Oxidoreductase</keyword>
<proteinExistence type="inferred from homology"/>
<dbReference type="Pfam" id="PF02668">
    <property type="entry name" value="TauD"/>
    <property type="match status" value="1"/>
</dbReference>
<dbReference type="Proteomes" id="UP001195769">
    <property type="component" value="Unassembled WGS sequence"/>
</dbReference>
<dbReference type="GO" id="GO:0046872">
    <property type="term" value="F:metal ion binding"/>
    <property type="evidence" value="ECO:0007669"/>
    <property type="project" value="UniProtKB-KW"/>
</dbReference>
<sequence length="506" mass="56337">MFETALKNTAATAVGGQLVNTDASLDQDPGHDLARPKLDAVGVIGDDIQDRLGTSPQSKLGALTSFYLSSFSPVIGTELIGIDLRQLTNRQKDELALLVAERGIVFFRDQELSIHEQLDVGSPGMQVYLEGLTALHSAVAQADGYRTAGLHVCREPVESVHPVVRVHPVTGWKSVYVNPGFTLRILGIPKPKSDTILNSLFHQITNNVNFHMCFYWEPNSVTFWDNRRNHEAQQVAKVCRQEEEEAASRACEEIRDNAAVNLDDNDNLIQRSPSPPVYRLSGLPNCRRRLPKRFCDDLPPMPIVVPPSNPNDVVATVPDPNQYNSDHAITVTTVCDLYGIYREYSHSIPSFNPDNFTSVAHISNAPTFTKSQDSTEARPWWSGFGKLIQSNQTQFFSPFLNATTFRLMQWFYGGSSMKSLGELDHLVDEVILADDFDKAHLVNFRAVKEAYRLDSHQGDPQDVRSSFSAGDGWMETTVKICLPADGVKHDSESMAPEFEVPGPFYQ</sequence>
<organism evidence="7 8">
    <name type="scientific">Suillus fuscotomentosus</name>
    <dbReference type="NCBI Taxonomy" id="1912939"/>
    <lineage>
        <taxon>Eukaryota</taxon>
        <taxon>Fungi</taxon>
        <taxon>Dikarya</taxon>
        <taxon>Basidiomycota</taxon>
        <taxon>Agaricomycotina</taxon>
        <taxon>Agaricomycetes</taxon>
        <taxon>Agaricomycetidae</taxon>
        <taxon>Boletales</taxon>
        <taxon>Suillineae</taxon>
        <taxon>Suillaceae</taxon>
        <taxon>Suillus</taxon>
    </lineage>
</organism>
<gene>
    <name evidence="7" type="ORF">F5891DRAFT_1231982</name>
</gene>
<keyword evidence="2" id="KW-0479">Metal-binding</keyword>
<dbReference type="InterPro" id="IPR051323">
    <property type="entry name" value="AtsK-like"/>
</dbReference>
<evidence type="ECO:0000256" key="1">
    <source>
        <dbReference type="ARBA" id="ARBA00005896"/>
    </source>
</evidence>
<feature type="domain" description="TauD/TfdA-like" evidence="6">
    <location>
        <begin position="125"/>
        <end position="228"/>
    </location>
</feature>
<comment type="caution">
    <text evidence="7">The sequence shown here is derived from an EMBL/GenBank/DDBJ whole genome shotgun (WGS) entry which is preliminary data.</text>
</comment>
<dbReference type="PANTHER" id="PTHR30468:SF31">
    <property type="entry name" value="ALPHA-KETOGLUTARATE-DEPENDENT SULFONATE DIOXYGENASE-RELATED"/>
    <property type="match status" value="1"/>
</dbReference>
<evidence type="ECO:0000256" key="2">
    <source>
        <dbReference type="ARBA" id="ARBA00022723"/>
    </source>
</evidence>
<dbReference type="InterPro" id="IPR042098">
    <property type="entry name" value="TauD-like_sf"/>
</dbReference>
<dbReference type="GO" id="GO:0016706">
    <property type="term" value="F:2-oxoglutarate-dependent dioxygenase activity"/>
    <property type="evidence" value="ECO:0007669"/>
    <property type="project" value="TreeGrafter"/>
</dbReference>
<dbReference type="GO" id="GO:0005737">
    <property type="term" value="C:cytoplasm"/>
    <property type="evidence" value="ECO:0007669"/>
    <property type="project" value="TreeGrafter"/>
</dbReference>
<evidence type="ECO:0000256" key="3">
    <source>
        <dbReference type="ARBA" id="ARBA00022964"/>
    </source>
</evidence>
<evidence type="ECO:0000259" key="6">
    <source>
        <dbReference type="Pfam" id="PF02668"/>
    </source>
</evidence>
<name>A0AAD4E501_9AGAM</name>
<evidence type="ECO:0000313" key="7">
    <source>
        <dbReference type="EMBL" id="KAG1899830.1"/>
    </source>
</evidence>
<dbReference type="AlphaFoldDB" id="A0AAD4E501"/>
<accession>A0AAD4E501</accession>
<evidence type="ECO:0000256" key="5">
    <source>
        <dbReference type="ARBA" id="ARBA00023004"/>
    </source>
</evidence>
<dbReference type="GeneID" id="64663881"/>